<reference evidence="1 2" key="1">
    <citation type="submission" date="2023-08" db="EMBL/GenBank/DDBJ databases">
        <title>The draft genome sequence of Paracraurococcus sp. LOR1-02.</title>
        <authorList>
            <person name="Kingkaew E."/>
            <person name="Tanasupawat S."/>
        </authorList>
    </citation>
    <scope>NUCLEOTIDE SEQUENCE [LARGE SCALE GENOMIC DNA]</scope>
    <source>
        <strain evidence="1 2">LOR1-02</strain>
    </source>
</reference>
<sequence>MLFSSLGHVSAFIAGRGIADPGAVTSTLALLNGEAEGHDPSVGRVP</sequence>
<evidence type="ECO:0000313" key="1">
    <source>
        <dbReference type="EMBL" id="MDO9711918.1"/>
    </source>
</evidence>
<proteinExistence type="predicted"/>
<keyword evidence="2" id="KW-1185">Reference proteome</keyword>
<organism evidence="1 2">
    <name type="scientific">Paracraurococcus lichenis</name>
    <dbReference type="NCBI Taxonomy" id="3064888"/>
    <lineage>
        <taxon>Bacteria</taxon>
        <taxon>Pseudomonadati</taxon>
        <taxon>Pseudomonadota</taxon>
        <taxon>Alphaproteobacteria</taxon>
        <taxon>Acetobacterales</taxon>
        <taxon>Roseomonadaceae</taxon>
        <taxon>Paracraurococcus</taxon>
    </lineage>
</organism>
<name>A0ABT9E6X8_9PROT</name>
<evidence type="ECO:0000313" key="2">
    <source>
        <dbReference type="Proteomes" id="UP001243009"/>
    </source>
</evidence>
<dbReference type="EMBL" id="JAUTWS010000037">
    <property type="protein sequence ID" value="MDO9711918.1"/>
    <property type="molecule type" value="Genomic_DNA"/>
</dbReference>
<accession>A0ABT9E6X8</accession>
<gene>
    <name evidence="1" type="ORF">Q7A36_26485</name>
</gene>
<comment type="caution">
    <text evidence="1">The sequence shown here is derived from an EMBL/GenBank/DDBJ whole genome shotgun (WGS) entry which is preliminary data.</text>
</comment>
<protein>
    <submittedName>
        <fullName evidence="1">Uncharacterized protein</fullName>
    </submittedName>
</protein>
<dbReference type="RefSeq" id="WP_305106774.1">
    <property type="nucleotide sequence ID" value="NZ_JAUTWS010000037.1"/>
</dbReference>
<dbReference type="Proteomes" id="UP001243009">
    <property type="component" value="Unassembled WGS sequence"/>
</dbReference>